<organism evidence="1 2">
    <name type="scientific">Luteimonas fraxinea</name>
    <dbReference type="NCBI Taxonomy" id="2901869"/>
    <lineage>
        <taxon>Bacteria</taxon>
        <taxon>Pseudomonadati</taxon>
        <taxon>Pseudomonadota</taxon>
        <taxon>Gammaproteobacteria</taxon>
        <taxon>Lysobacterales</taxon>
        <taxon>Lysobacteraceae</taxon>
        <taxon>Luteimonas</taxon>
    </lineage>
</organism>
<dbReference type="Proteomes" id="UP001430360">
    <property type="component" value="Unassembled WGS sequence"/>
</dbReference>
<name>A0ABS8UGY6_9GAMM</name>
<evidence type="ECO:0000313" key="1">
    <source>
        <dbReference type="EMBL" id="MCD9098757.1"/>
    </source>
</evidence>
<comment type="caution">
    <text evidence="1">The sequence shown here is derived from an EMBL/GenBank/DDBJ whole genome shotgun (WGS) entry which is preliminary data.</text>
</comment>
<gene>
    <name evidence="1" type="ORF">LTT95_17655</name>
</gene>
<keyword evidence="2" id="KW-1185">Reference proteome</keyword>
<reference evidence="1" key="1">
    <citation type="submission" date="2021-12" db="EMBL/GenBank/DDBJ databases">
        <authorList>
            <person name="Ulrich A."/>
        </authorList>
    </citation>
    <scope>NUCLEOTIDE SEQUENCE</scope>
    <source>
        <strain evidence="1">A1P009</strain>
    </source>
</reference>
<evidence type="ECO:0000313" key="2">
    <source>
        <dbReference type="Proteomes" id="UP001430360"/>
    </source>
</evidence>
<accession>A0ABS8UGY6</accession>
<proteinExistence type="predicted"/>
<reference evidence="1" key="2">
    <citation type="journal article" date="2022" name="Syst. Appl. Microbiol.">
        <title>Physiological and genomic characterisation of Luteimonas fraxinea sp. nov., a bacterial species associated with trees tolerant to ash dieback.</title>
        <authorList>
            <person name="Ulrich K."/>
            <person name="Becker R."/>
            <person name="Behrendt U."/>
            <person name="Kube M."/>
            <person name="Schneck V."/>
            <person name="Ulrich A."/>
        </authorList>
    </citation>
    <scope>NUCLEOTIDE SEQUENCE</scope>
    <source>
        <strain evidence="1">A1P009</strain>
    </source>
</reference>
<dbReference type="EMBL" id="JAJQKU010000008">
    <property type="protein sequence ID" value="MCD9098757.1"/>
    <property type="molecule type" value="Genomic_DNA"/>
</dbReference>
<evidence type="ECO:0008006" key="3">
    <source>
        <dbReference type="Google" id="ProtNLM"/>
    </source>
</evidence>
<protein>
    <recommendedName>
        <fullName evidence="3">Lipocalin-like domain-containing protein</fullName>
    </recommendedName>
</protein>
<dbReference type="RefSeq" id="WP_232138142.1">
    <property type="nucleotide sequence ID" value="NZ_CP089507.1"/>
</dbReference>
<sequence>MTGYLLALVAALSIHVDGPPVSTSPDADVAGIAGSWQVCGAMRLDLRDTNPRGVENAKLVFHPDGVLEWRPAEATGPERSEHGRFESGDGGIRLLDRTGRQLGVLAHRGPDERVLSRDGRDGMLLCRLGDIAAADRILQPRSVAFFRSAAFDDDGIARNAETRQPPADSLLGTWEMARVVVRDPAHAWFGSSPYGWGSLRIAFDGRQMCFATLQPQASDVDRGCVPAQVRGLRVQADDDARGMLAPWLAGDVRITPDGVMRVPRRVYEEEYVWLAPGDLTREPLEGRITLVTFSEESD</sequence>